<evidence type="ECO:0000259" key="2">
    <source>
        <dbReference type="Pfam" id="PF04909"/>
    </source>
</evidence>
<dbReference type="InterPro" id="IPR032465">
    <property type="entry name" value="ACMSD"/>
</dbReference>
<reference evidence="3" key="1">
    <citation type="submission" date="2019-08" db="EMBL/GenBank/DDBJ databases">
        <authorList>
            <person name="Kucharzyk K."/>
            <person name="Murdoch R.W."/>
            <person name="Higgins S."/>
            <person name="Loffler F."/>
        </authorList>
    </citation>
    <scope>NUCLEOTIDE SEQUENCE</scope>
</reference>
<sequence length="361" mass="42178">MKMGRHFIRKSFASIFILILIITTNACEKSKYYLIDDFKKIPKTDVHLHINTLNKKYMGFISQYNFRVVSPNVDAGISIDEQLQTASALKKSWPGKFVFLGTFTVDDFGEQGFTDNVIKRIDHCKNAGASGIKIWKNVGMTLKDSFDEYVMIDDPRLDSIFIFMVENKIPVMGHMGEPRNCWLPLHEMNDSSNYRYYKSHPEYHMYLHPEAPSYKDQIDARDNLLNKFPDLIFTAAHLGSLEWDVDEIAKRLDRFPNMNIDLSARIAHLQYQSIIDYDKVRNFMIKYQDRIMYGTDITINENQTDPDAILQRLLDRWQSNWSYLATDVTQEINDITQPVKGLKLPKEVIDKIYNTNADYFF</sequence>
<dbReference type="PANTHER" id="PTHR21240">
    <property type="entry name" value="2-AMINO-3-CARBOXYLMUCONATE-6-SEMIALDEHYDE DECARBOXYLASE"/>
    <property type="match status" value="1"/>
</dbReference>
<dbReference type="GO" id="GO:0005737">
    <property type="term" value="C:cytoplasm"/>
    <property type="evidence" value="ECO:0007669"/>
    <property type="project" value="TreeGrafter"/>
</dbReference>
<dbReference type="GO" id="GO:0019748">
    <property type="term" value="P:secondary metabolic process"/>
    <property type="evidence" value="ECO:0007669"/>
    <property type="project" value="TreeGrafter"/>
</dbReference>
<feature type="domain" description="Amidohydrolase-related" evidence="2">
    <location>
        <begin position="94"/>
        <end position="357"/>
    </location>
</feature>
<keyword evidence="1" id="KW-0456">Lyase</keyword>
<protein>
    <recommendedName>
        <fullName evidence="2">Amidohydrolase-related domain-containing protein</fullName>
    </recommendedName>
</protein>
<dbReference type="AlphaFoldDB" id="A0A645B3W6"/>
<dbReference type="EMBL" id="VSSQ01017443">
    <property type="protein sequence ID" value="MPM59756.1"/>
    <property type="molecule type" value="Genomic_DNA"/>
</dbReference>
<dbReference type="Pfam" id="PF04909">
    <property type="entry name" value="Amidohydro_2"/>
    <property type="match status" value="1"/>
</dbReference>
<proteinExistence type="predicted"/>
<comment type="caution">
    <text evidence="3">The sequence shown here is derived from an EMBL/GenBank/DDBJ whole genome shotgun (WGS) entry which is preliminary data.</text>
</comment>
<dbReference type="GO" id="GO:0016787">
    <property type="term" value="F:hydrolase activity"/>
    <property type="evidence" value="ECO:0007669"/>
    <property type="project" value="InterPro"/>
</dbReference>
<accession>A0A645B3W6</accession>
<dbReference type="GO" id="GO:0016831">
    <property type="term" value="F:carboxy-lyase activity"/>
    <property type="evidence" value="ECO:0007669"/>
    <property type="project" value="InterPro"/>
</dbReference>
<dbReference type="Gene3D" id="3.20.20.140">
    <property type="entry name" value="Metal-dependent hydrolases"/>
    <property type="match status" value="1"/>
</dbReference>
<dbReference type="InterPro" id="IPR006680">
    <property type="entry name" value="Amidohydro-rel"/>
</dbReference>
<dbReference type="PANTHER" id="PTHR21240:SF28">
    <property type="entry name" value="ISO-OROTATE DECARBOXYLASE (EUROFUNG)"/>
    <property type="match status" value="1"/>
</dbReference>
<dbReference type="SUPFAM" id="SSF51556">
    <property type="entry name" value="Metallo-dependent hydrolases"/>
    <property type="match status" value="1"/>
</dbReference>
<organism evidence="3">
    <name type="scientific">bioreactor metagenome</name>
    <dbReference type="NCBI Taxonomy" id="1076179"/>
    <lineage>
        <taxon>unclassified sequences</taxon>
        <taxon>metagenomes</taxon>
        <taxon>ecological metagenomes</taxon>
    </lineage>
</organism>
<evidence type="ECO:0000256" key="1">
    <source>
        <dbReference type="ARBA" id="ARBA00023239"/>
    </source>
</evidence>
<gene>
    <name evidence="3" type="ORF">SDC9_106602</name>
</gene>
<dbReference type="InterPro" id="IPR032466">
    <property type="entry name" value="Metal_Hydrolase"/>
</dbReference>
<name>A0A645B3W6_9ZZZZ</name>
<evidence type="ECO:0000313" key="3">
    <source>
        <dbReference type="EMBL" id="MPM59756.1"/>
    </source>
</evidence>